<dbReference type="EMBL" id="JDSQ01000014">
    <property type="protein sequence ID" value="EWS77769.1"/>
    <property type="molecule type" value="Genomic_DNA"/>
</dbReference>
<dbReference type="GO" id="GO:0006935">
    <property type="term" value="P:chemotaxis"/>
    <property type="evidence" value="ECO:0007669"/>
    <property type="project" value="InterPro"/>
</dbReference>
<dbReference type="PATRIC" id="fig|1444770.3.peg.2142"/>
<reference evidence="4" key="2">
    <citation type="submission" date="2021-11" db="EMBL/GenBank/DDBJ databases">
        <title>Genome sequence of Xylella taiwanensis PLS432.</title>
        <authorList>
            <person name="Weng L.-W."/>
            <person name="Su C.-C."/>
            <person name="Tsai C.-W."/>
            <person name="Kuo C.-H."/>
        </authorList>
    </citation>
    <scope>NUCLEOTIDE SEQUENCE</scope>
    <source>
        <strain evidence="4">PLS432</strain>
    </source>
</reference>
<proteinExistence type="predicted"/>
<comment type="caution">
    <text evidence="1">Lacks conserved residue(s) required for the propagation of feature annotation.</text>
</comment>
<evidence type="ECO:0000256" key="1">
    <source>
        <dbReference type="PROSITE-ProRule" id="PRU00050"/>
    </source>
</evidence>
<evidence type="ECO:0000313" key="3">
    <source>
        <dbReference type="EMBL" id="EWS77769.1"/>
    </source>
</evidence>
<dbReference type="Proteomes" id="UP001430701">
    <property type="component" value="Unassembled WGS sequence"/>
</dbReference>
<dbReference type="KEGG" id="xtw:AB672_06590"/>
<keyword evidence="3" id="KW-0489">Methyltransferase</keyword>
<keyword evidence="3" id="KW-0808">Transferase</keyword>
<evidence type="ECO:0000313" key="5">
    <source>
        <dbReference type="Proteomes" id="UP000020406"/>
    </source>
</evidence>
<feature type="domain" description="CheB-type methylesterase" evidence="2">
    <location>
        <begin position="220"/>
        <end position="298"/>
    </location>
</feature>
<dbReference type="Proteomes" id="UP000020406">
    <property type="component" value="Unassembled WGS sequence"/>
</dbReference>
<gene>
    <name evidence="3" type="ORF">AF72_09055</name>
    <name evidence="4" type="ORF">LPH55_11425</name>
</gene>
<dbReference type="GO" id="GO:0008168">
    <property type="term" value="F:methyltransferase activity"/>
    <property type="evidence" value="ECO:0007669"/>
    <property type="project" value="UniProtKB-KW"/>
</dbReference>
<dbReference type="Gene3D" id="3.40.50.180">
    <property type="entry name" value="Methylesterase CheB, C-terminal domain"/>
    <property type="match status" value="1"/>
</dbReference>
<comment type="caution">
    <text evidence="3">The sequence shown here is derived from an EMBL/GenBank/DDBJ whole genome shotgun (WGS) entry which is preliminary data.</text>
</comment>
<name>Z9JHV3_9GAMM</name>
<dbReference type="RefSeq" id="WP_038271598.1">
    <property type="nucleotide sequence ID" value="NZ_CP053627.1"/>
</dbReference>
<dbReference type="SUPFAM" id="SSF52738">
    <property type="entry name" value="Methylesterase CheB, C-terminal domain"/>
    <property type="match status" value="1"/>
</dbReference>
<dbReference type="EMBL" id="JAJPPU010000004">
    <property type="protein sequence ID" value="MCD8474047.1"/>
    <property type="molecule type" value="Genomic_DNA"/>
</dbReference>
<sequence>MSGSNSVQGKLVALLGCAGSARERLREVLIQAGVDLVLEEDPRVLDVRMLLGATPEAVVIALEPVIEEALEALEVVLLQPGLTVIFDEAELIARRQGWEAQRWSRHLVAKLHGQDQDNALPEGVYIEARPEMDLPPNLEYSHVDDPVEISRKVPADDPELVSNLEKLMTALPTIEPVLAPLPAAPLAPLGSWTLGWQLIDEVIVDHPSCGTPGLALSSAPTSSLFGAVLVLAGIGGPDAIRRLLAALPAGFKHPVLIRMDGLDGGQYSNLVRQMGRVSTLPVDLAESGQRVQAGHVYVLRDDLGIRFGDDALVFSISSEDPAALVAMLSAKDSAVLLLSGASAALVPDILAFAKRGAWVAGQASAGCYDPAAASLLELDGQFSGNPTQLAHALSARWPTKH</sequence>
<reference evidence="3 5" key="1">
    <citation type="journal article" date="2014" name="Genome Announc.">
        <title>Draft Genome Sequence of Xylella fastidiosa Pear Leaf Scorch Strain in Taiwan.</title>
        <authorList>
            <person name="Su C.C."/>
            <person name="Deng W.L."/>
            <person name="Jan F.J."/>
            <person name="Chang C.J."/>
            <person name="Huang H."/>
            <person name="Chen J."/>
        </authorList>
    </citation>
    <scope>NUCLEOTIDE SEQUENCE [LARGE SCALE GENOMIC DNA]</scope>
    <source>
        <strain evidence="3 5">PLS229</strain>
    </source>
</reference>
<evidence type="ECO:0000313" key="6">
    <source>
        <dbReference type="Proteomes" id="UP001430701"/>
    </source>
</evidence>
<dbReference type="GO" id="GO:0032259">
    <property type="term" value="P:methylation"/>
    <property type="evidence" value="ECO:0007669"/>
    <property type="project" value="UniProtKB-KW"/>
</dbReference>
<dbReference type="eggNOG" id="COG2201">
    <property type="taxonomic scope" value="Bacteria"/>
</dbReference>
<dbReference type="InterPro" id="IPR035909">
    <property type="entry name" value="CheB_C"/>
</dbReference>
<dbReference type="STRING" id="1444770.AF72_09055"/>
<organism evidence="3 5">
    <name type="scientific">Xylella taiwanensis</name>
    <dbReference type="NCBI Taxonomy" id="1444770"/>
    <lineage>
        <taxon>Bacteria</taxon>
        <taxon>Pseudomonadati</taxon>
        <taxon>Pseudomonadota</taxon>
        <taxon>Gammaproteobacteria</taxon>
        <taxon>Lysobacterales</taxon>
        <taxon>Lysobacteraceae</taxon>
        <taxon>Xylella</taxon>
    </lineage>
</organism>
<keyword evidence="6" id="KW-1185">Reference proteome</keyword>
<dbReference type="Pfam" id="PF01339">
    <property type="entry name" value="CheB_methylest"/>
    <property type="match status" value="1"/>
</dbReference>
<dbReference type="GeneID" id="68900955"/>
<accession>Z9JHV3</accession>
<dbReference type="OrthoDB" id="9793421at2"/>
<protein>
    <submittedName>
        <fullName evidence="3">Glutamate methyltransferase</fullName>
    </submittedName>
</protein>
<dbReference type="GO" id="GO:0008984">
    <property type="term" value="F:protein-glutamate methylesterase activity"/>
    <property type="evidence" value="ECO:0007669"/>
    <property type="project" value="InterPro"/>
</dbReference>
<dbReference type="GO" id="GO:0005737">
    <property type="term" value="C:cytoplasm"/>
    <property type="evidence" value="ECO:0007669"/>
    <property type="project" value="InterPro"/>
</dbReference>
<evidence type="ECO:0000313" key="4">
    <source>
        <dbReference type="EMBL" id="MCD8474047.1"/>
    </source>
</evidence>
<dbReference type="InterPro" id="IPR000673">
    <property type="entry name" value="Sig_transdc_resp-reg_Me-estase"/>
</dbReference>
<evidence type="ECO:0000259" key="2">
    <source>
        <dbReference type="PROSITE" id="PS50122"/>
    </source>
</evidence>
<dbReference type="PROSITE" id="PS50122">
    <property type="entry name" value="CHEB"/>
    <property type="match status" value="1"/>
</dbReference>
<dbReference type="AlphaFoldDB" id="Z9JHV3"/>
<dbReference type="GO" id="GO:0000156">
    <property type="term" value="F:phosphorelay response regulator activity"/>
    <property type="evidence" value="ECO:0007669"/>
    <property type="project" value="InterPro"/>
</dbReference>